<organism evidence="11 12">
    <name type="scientific">Cupriavidus nantongensis</name>
    <dbReference type="NCBI Taxonomy" id="1796606"/>
    <lineage>
        <taxon>Bacteria</taxon>
        <taxon>Pseudomonadati</taxon>
        <taxon>Pseudomonadota</taxon>
        <taxon>Betaproteobacteria</taxon>
        <taxon>Burkholderiales</taxon>
        <taxon>Burkholderiaceae</taxon>
        <taxon>Cupriavidus</taxon>
    </lineage>
</organism>
<sequence length="307" mass="34062">MIEVRHLRSLVAIAESGKLATAAERVHVSQSALSHQIKAIESHYGLPLFDRTRQGLRFTPAGERLLALAREVLAAVSAADRDIQRLKGDTRGELRVVLECHTCFDWLMPVMDEFRRRWPEVEVDLVAGFHADPIALLRNGRADMVIGSQPAPRCGLEVAPLFRFEILAVIANEHRLRNKRRIEAADLAGETLITYPVPESRIDLIREVLEPAGIHLERRTAELTVAVLQLVASRRGVAALPNWGVKNYVDHDYVLAKRIGAKGLWSELYATVPAAMARRPYVADFVAIVRDTCAAQLDGIELLAPAA</sequence>
<evidence type="ECO:0000256" key="2">
    <source>
        <dbReference type="ARBA" id="ARBA00009437"/>
    </source>
</evidence>
<dbReference type="Gene3D" id="1.10.10.10">
    <property type="entry name" value="Winged helix-like DNA-binding domain superfamily/Winged helix DNA-binding domain"/>
    <property type="match status" value="1"/>
</dbReference>
<evidence type="ECO:0000259" key="10">
    <source>
        <dbReference type="PROSITE" id="PS50931"/>
    </source>
</evidence>
<evidence type="ECO:0000256" key="6">
    <source>
        <dbReference type="ARBA" id="ARBA00023015"/>
    </source>
</evidence>
<dbReference type="Gene3D" id="3.40.190.10">
    <property type="entry name" value="Periplasmic binding protein-like II"/>
    <property type="match status" value="1"/>
</dbReference>
<dbReference type="InterPro" id="IPR036388">
    <property type="entry name" value="WH-like_DNA-bd_sf"/>
</dbReference>
<keyword evidence="8" id="KW-0804">Transcription</keyword>
<dbReference type="InterPro" id="IPR036390">
    <property type="entry name" value="WH_DNA-bd_sf"/>
</dbReference>
<accession>A0A142JSU3</accession>
<dbReference type="SUPFAM" id="SSF53850">
    <property type="entry name" value="Periplasmic binding protein-like II"/>
    <property type="match status" value="1"/>
</dbReference>
<dbReference type="CDD" id="cd08441">
    <property type="entry name" value="PBP2_MetR"/>
    <property type="match status" value="1"/>
</dbReference>
<dbReference type="Proteomes" id="UP000075238">
    <property type="component" value="Chromosome 2"/>
</dbReference>
<keyword evidence="5" id="KW-0028">Amino-acid biosynthesis</keyword>
<dbReference type="PANTHER" id="PTHR30346:SF0">
    <property type="entry name" value="HCA OPERON TRANSCRIPTIONAL ACTIVATOR HCAR"/>
    <property type="match status" value="1"/>
</dbReference>
<evidence type="ECO:0000256" key="9">
    <source>
        <dbReference type="ARBA" id="ARBA00023167"/>
    </source>
</evidence>
<dbReference type="InterPro" id="IPR005119">
    <property type="entry name" value="LysR_subst-bd"/>
</dbReference>
<evidence type="ECO:0000256" key="7">
    <source>
        <dbReference type="ARBA" id="ARBA00023125"/>
    </source>
</evidence>
<evidence type="ECO:0000256" key="8">
    <source>
        <dbReference type="ARBA" id="ARBA00023163"/>
    </source>
</evidence>
<comment type="similarity">
    <text evidence="2">Belongs to the LysR transcriptional regulatory family.</text>
</comment>
<comment type="subcellular location">
    <subcellularLocation>
        <location evidence="1">Cytoplasm</location>
    </subcellularLocation>
</comment>
<dbReference type="GO" id="GO:0032993">
    <property type="term" value="C:protein-DNA complex"/>
    <property type="evidence" value="ECO:0007669"/>
    <property type="project" value="TreeGrafter"/>
</dbReference>
<evidence type="ECO:0000313" key="11">
    <source>
        <dbReference type="EMBL" id="AMR81155.1"/>
    </source>
</evidence>
<evidence type="ECO:0000256" key="5">
    <source>
        <dbReference type="ARBA" id="ARBA00022605"/>
    </source>
</evidence>
<dbReference type="OrthoDB" id="155872at2"/>
<keyword evidence="4" id="KW-0963">Cytoplasm</keyword>
<dbReference type="GO" id="GO:0003700">
    <property type="term" value="F:DNA-binding transcription factor activity"/>
    <property type="evidence" value="ECO:0007669"/>
    <property type="project" value="InterPro"/>
</dbReference>
<dbReference type="KEGG" id="cnan:A2G96_25455"/>
<dbReference type="PRINTS" id="PR00039">
    <property type="entry name" value="HTHLYSR"/>
</dbReference>
<keyword evidence="6" id="KW-0805">Transcription regulation</keyword>
<dbReference type="GO" id="GO:0005737">
    <property type="term" value="C:cytoplasm"/>
    <property type="evidence" value="ECO:0007669"/>
    <property type="project" value="UniProtKB-SubCell"/>
</dbReference>
<keyword evidence="7" id="KW-0238">DNA-binding</keyword>
<dbReference type="EMBL" id="CP014845">
    <property type="protein sequence ID" value="AMR81155.1"/>
    <property type="molecule type" value="Genomic_DNA"/>
</dbReference>
<evidence type="ECO:0000256" key="3">
    <source>
        <dbReference type="ARBA" id="ARBA00019365"/>
    </source>
</evidence>
<dbReference type="GO" id="GO:0009086">
    <property type="term" value="P:methionine biosynthetic process"/>
    <property type="evidence" value="ECO:0007669"/>
    <property type="project" value="UniProtKB-KW"/>
</dbReference>
<dbReference type="FunFam" id="1.10.10.10:FF:000001">
    <property type="entry name" value="LysR family transcriptional regulator"/>
    <property type="match status" value="1"/>
</dbReference>
<dbReference type="InterPro" id="IPR000847">
    <property type="entry name" value="LysR_HTH_N"/>
</dbReference>
<keyword evidence="12" id="KW-1185">Reference proteome</keyword>
<dbReference type="RefSeq" id="WP_062802970.1">
    <property type="nucleotide sequence ID" value="NZ_CP014845.1"/>
</dbReference>
<name>A0A142JSU3_9BURK</name>
<keyword evidence="9" id="KW-0486">Methionine biosynthesis</keyword>
<evidence type="ECO:0000256" key="4">
    <source>
        <dbReference type="ARBA" id="ARBA00022490"/>
    </source>
</evidence>
<dbReference type="GO" id="GO:0003677">
    <property type="term" value="F:DNA binding"/>
    <property type="evidence" value="ECO:0007669"/>
    <property type="project" value="UniProtKB-KW"/>
</dbReference>
<dbReference type="PANTHER" id="PTHR30346">
    <property type="entry name" value="TRANSCRIPTIONAL DUAL REGULATOR HCAR-RELATED"/>
    <property type="match status" value="1"/>
</dbReference>
<reference evidence="11 12" key="1">
    <citation type="submission" date="2016-03" db="EMBL/GenBank/DDBJ databases">
        <title>Complete genome sequence of a novel chlorpyrifos degrading bacterium, Cupriavidus nantongensis sp. X1.</title>
        <authorList>
            <person name="Fang L."/>
        </authorList>
    </citation>
    <scope>NUCLEOTIDE SEQUENCE [LARGE SCALE GENOMIC DNA]</scope>
    <source>
        <strain evidence="11 12">X1</strain>
    </source>
</reference>
<evidence type="ECO:0000256" key="1">
    <source>
        <dbReference type="ARBA" id="ARBA00004496"/>
    </source>
</evidence>
<dbReference type="PROSITE" id="PS50931">
    <property type="entry name" value="HTH_LYSR"/>
    <property type="match status" value="1"/>
</dbReference>
<dbReference type="InterPro" id="IPR037406">
    <property type="entry name" value="MetR_PBP2"/>
</dbReference>
<dbReference type="SUPFAM" id="SSF46785">
    <property type="entry name" value="Winged helix' DNA-binding domain"/>
    <property type="match status" value="1"/>
</dbReference>
<evidence type="ECO:0000313" key="12">
    <source>
        <dbReference type="Proteomes" id="UP000075238"/>
    </source>
</evidence>
<gene>
    <name evidence="11" type="ORF">A2G96_25455</name>
</gene>
<proteinExistence type="inferred from homology"/>
<feature type="domain" description="HTH lysR-type" evidence="10">
    <location>
        <begin position="2"/>
        <end position="59"/>
    </location>
</feature>
<dbReference type="Pfam" id="PF03466">
    <property type="entry name" value="LysR_substrate"/>
    <property type="match status" value="1"/>
</dbReference>
<dbReference type="AlphaFoldDB" id="A0A142JSU3"/>
<dbReference type="Pfam" id="PF00126">
    <property type="entry name" value="HTH_1"/>
    <property type="match status" value="1"/>
</dbReference>
<protein>
    <recommendedName>
        <fullName evidence="3">HTH-type transcriptional regulator MetR</fullName>
    </recommendedName>
</protein>
<dbReference type="STRING" id="1796606.A2G96_25455"/>